<dbReference type="GO" id="GO:0004067">
    <property type="term" value="F:asparaginase activity"/>
    <property type="evidence" value="ECO:0007669"/>
    <property type="project" value="UniProtKB-UniRule"/>
</dbReference>
<dbReference type="SUPFAM" id="SSF53774">
    <property type="entry name" value="Glutaminase/Asparaginase"/>
    <property type="match status" value="1"/>
</dbReference>
<evidence type="ECO:0000256" key="2">
    <source>
        <dbReference type="ARBA" id="ARBA00022801"/>
    </source>
</evidence>
<comment type="similarity">
    <text evidence="1">Belongs to the asparaginase 1 family.</text>
</comment>
<dbReference type="InterPro" id="IPR041725">
    <property type="entry name" value="L-asparaginase_I"/>
</dbReference>
<dbReference type="Proteomes" id="UP000179047">
    <property type="component" value="Unassembled WGS sequence"/>
</dbReference>
<dbReference type="PANTHER" id="PTHR11707:SF28">
    <property type="entry name" value="60 KDA LYSOPHOSPHOLIPASE"/>
    <property type="match status" value="1"/>
</dbReference>
<name>A0A1F8GWQ9_9BACT</name>
<evidence type="ECO:0000256" key="1">
    <source>
        <dbReference type="ARBA" id="ARBA00010518"/>
    </source>
</evidence>
<dbReference type="SMART" id="SM00870">
    <property type="entry name" value="Asparaginase"/>
    <property type="match status" value="1"/>
</dbReference>
<dbReference type="Pfam" id="PF00710">
    <property type="entry name" value="Asparaginase"/>
    <property type="match status" value="1"/>
</dbReference>
<organism evidence="6 7">
    <name type="scientific">Candidatus Yanofskybacteria bacterium RIFCSPLOWO2_01_FULL_49_25</name>
    <dbReference type="NCBI Taxonomy" id="1802701"/>
    <lineage>
        <taxon>Bacteria</taxon>
        <taxon>Candidatus Yanofskyibacteriota</taxon>
    </lineage>
</organism>
<gene>
    <name evidence="6" type="ORF">A3A33_01030</name>
</gene>
<dbReference type="STRING" id="1802701.A3A33_01030"/>
<reference evidence="6 7" key="1">
    <citation type="journal article" date="2016" name="Nat. Commun.">
        <title>Thousands of microbial genomes shed light on interconnected biogeochemical processes in an aquifer system.</title>
        <authorList>
            <person name="Anantharaman K."/>
            <person name="Brown C.T."/>
            <person name="Hug L.A."/>
            <person name="Sharon I."/>
            <person name="Castelle C.J."/>
            <person name="Probst A.J."/>
            <person name="Thomas B.C."/>
            <person name="Singh A."/>
            <person name="Wilkins M.J."/>
            <person name="Karaoz U."/>
            <person name="Brodie E.L."/>
            <person name="Williams K.H."/>
            <person name="Hubbard S.S."/>
            <person name="Banfield J.F."/>
        </authorList>
    </citation>
    <scope>NUCLEOTIDE SEQUENCE [LARGE SCALE GENOMIC DNA]</scope>
</reference>
<dbReference type="EMBL" id="MGKP01000002">
    <property type="protein sequence ID" value="OGN29855.1"/>
    <property type="molecule type" value="Genomic_DNA"/>
</dbReference>
<dbReference type="PIRSF" id="PIRSF001220">
    <property type="entry name" value="L-ASNase_gatD"/>
    <property type="match status" value="1"/>
</dbReference>
<sequence>MKKVLILFCGGTIVMHEAEHGSLDMLKKQEAIDLLMSLEPKLHTTTRMDVEYIDNIDSSNMAPEHWDRIASIVAKNYKNYDGFVITHGTNSMAYTASALSWSLRNLGKPVVFTGAQIPGYKVESDARRNFVNAVRIAKANIAGVLIVFDEELILGARSSKVSESKLDAFETINWDLLGEIRFDVRLSSESKPRHHRPLKLMTGYDSRIAVITIVPGVPVRVLQAILKSGIRGLVLRGYGPGDIAYRYLKVIKEARTMKIPVVVTTQCIEGATLMHVNDVGREALEAGVIQSHDMTIESVSTKLMWALKHYPYSQIKKIMHTNFVGEINIEGKYKSVRISA</sequence>
<dbReference type="Gene3D" id="3.40.50.1170">
    <property type="entry name" value="L-asparaginase, N-terminal domain"/>
    <property type="match status" value="1"/>
</dbReference>
<feature type="domain" description="Asparaginase/glutaminase C-terminal" evidence="5">
    <location>
        <begin position="207"/>
        <end position="318"/>
    </location>
</feature>
<evidence type="ECO:0000259" key="4">
    <source>
        <dbReference type="Pfam" id="PF00710"/>
    </source>
</evidence>
<dbReference type="NCBIfam" id="TIGR00519">
    <property type="entry name" value="asnASE_I"/>
    <property type="match status" value="1"/>
</dbReference>
<feature type="domain" description="L-asparaginase N-terminal" evidence="4">
    <location>
        <begin position="3"/>
        <end position="187"/>
    </location>
</feature>
<dbReference type="PANTHER" id="PTHR11707">
    <property type="entry name" value="L-ASPARAGINASE"/>
    <property type="match status" value="1"/>
</dbReference>
<evidence type="ECO:0000259" key="5">
    <source>
        <dbReference type="Pfam" id="PF17763"/>
    </source>
</evidence>
<dbReference type="Pfam" id="PF17763">
    <property type="entry name" value="Asparaginase_C"/>
    <property type="match status" value="1"/>
</dbReference>
<proteinExistence type="inferred from homology"/>
<dbReference type="Gene3D" id="3.40.50.40">
    <property type="match status" value="1"/>
</dbReference>
<dbReference type="InterPro" id="IPR027473">
    <property type="entry name" value="L-asparaginase_C"/>
</dbReference>
<protein>
    <recommendedName>
        <fullName evidence="8">Asparaginase</fullName>
    </recommendedName>
</protein>
<dbReference type="InterPro" id="IPR040919">
    <property type="entry name" value="Asparaginase_C"/>
</dbReference>
<evidence type="ECO:0000313" key="7">
    <source>
        <dbReference type="Proteomes" id="UP000179047"/>
    </source>
</evidence>
<dbReference type="PIRSF" id="PIRSF500176">
    <property type="entry name" value="L_ASNase"/>
    <property type="match status" value="1"/>
</dbReference>
<dbReference type="InterPro" id="IPR006033">
    <property type="entry name" value="AsnA_fam"/>
</dbReference>
<accession>A0A1F8GWQ9</accession>
<dbReference type="CDD" id="cd08963">
    <property type="entry name" value="L-asparaginase_I"/>
    <property type="match status" value="1"/>
</dbReference>
<comment type="caution">
    <text evidence="6">The sequence shown here is derived from an EMBL/GenBank/DDBJ whole genome shotgun (WGS) entry which is preliminary data.</text>
</comment>
<dbReference type="InterPro" id="IPR036152">
    <property type="entry name" value="Asp/glu_Ase-like_sf"/>
</dbReference>
<evidence type="ECO:0000313" key="6">
    <source>
        <dbReference type="EMBL" id="OGN29855.1"/>
    </source>
</evidence>
<dbReference type="SFLD" id="SFLDS00057">
    <property type="entry name" value="Glutaminase/Asparaginase"/>
    <property type="match status" value="1"/>
</dbReference>
<dbReference type="InterPro" id="IPR027474">
    <property type="entry name" value="L-asparaginase_N"/>
</dbReference>
<dbReference type="InterPro" id="IPR037152">
    <property type="entry name" value="L-asparaginase_N_sf"/>
</dbReference>
<evidence type="ECO:0008006" key="8">
    <source>
        <dbReference type="Google" id="ProtNLM"/>
    </source>
</evidence>
<dbReference type="InterPro" id="IPR006034">
    <property type="entry name" value="Asparaginase/glutaminase-like"/>
</dbReference>
<evidence type="ECO:0000256" key="3">
    <source>
        <dbReference type="PIRSR" id="PIRSR001220-1"/>
    </source>
</evidence>
<keyword evidence="2" id="KW-0378">Hydrolase</keyword>
<dbReference type="GO" id="GO:0006520">
    <property type="term" value="P:amino acid metabolic process"/>
    <property type="evidence" value="ECO:0007669"/>
    <property type="project" value="InterPro"/>
</dbReference>
<dbReference type="PRINTS" id="PR00139">
    <property type="entry name" value="ASNGLNASE"/>
</dbReference>
<feature type="active site" description="O-isoaspartyl threonine intermediate" evidence="3">
    <location>
        <position position="12"/>
    </location>
</feature>
<dbReference type="PROSITE" id="PS51732">
    <property type="entry name" value="ASN_GLN_ASE_3"/>
    <property type="match status" value="1"/>
</dbReference>
<dbReference type="AlphaFoldDB" id="A0A1F8GWQ9"/>
<dbReference type="FunFam" id="3.40.50.1170:FF:000001">
    <property type="entry name" value="L-asparaginase 2"/>
    <property type="match status" value="1"/>
</dbReference>